<feature type="domain" description="SAM-dependent MTase RsmB/NOP-type" evidence="6">
    <location>
        <begin position="138"/>
        <end position="390"/>
    </location>
</feature>
<evidence type="ECO:0000313" key="7">
    <source>
        <dbReference type="EMBL" id="PWE30835.1"/>
    </source>
</evidence>
<proteinExistence type="inferred from homology"/>
<dbReference type="GO" id="GO:0001510">
    <property type="term" value="P:RNA methylation"/>
    <property type="evidence" value="ECO:0007669"/>
    <property type="project" value="InterPro"/>
</dbReference>
<reference evidence="7 8" key="1">
    <citation type="submission" date="2018-05" db="EMBL/GenBank/DDBJ databases">
        <title>Pararhodobacter marina sp. nov., isolated from deep-sea water of the Indian Ocean.</title>
        <authorList>
            <person name="Lai Q.Sr."/>
            <person name="Liu X."/>
            <person name="Shao Z."/>
        </authorList>
    </citation>
    <scope>NUCLEOTIDE SEQUENCE [LARGE SCALE GENOMIC DNA]</scope>
    <source>
        <strain evidence="7 8">CIC4N-9</strain>
    </source>
</reference>
<dbReference type="Pfam" id="PF22458">
    <property type="entry name" value="RsmF-B_ferredox"/>
    <property type="match status" value="1"/>
</dbReference>
<evidence type="ECO:0000256" key="4">
    <source>
        <dbReference type="ARBA" id="ARBA00022884"/>
    </source>
</evidence>
<organism evidence="7 8">
    <name type="scientific">Pararhodobacter marinus</name>
    <dbReference type="NCBI Taxonomy" id="2184063"/>
    <lineage>
        <taxon>Bacteria</taxon>
        <taxon>Pseudomonadati</taxon>
        <taxon>Pseudomonadota</taxon>
        <taxon>Alphaproteobacteria</taxon>
        <taxon>Rhodobacterales</taxon>
        <taxon>Paracoccaceae</taxon>
        <taxon>Pararhodobacter</taxon>
    </lineage>
</organism>
<keyword evidence="1 5" id="KW-0489">Methyltransferase</keyword>
<dbReference type="PANTHER" id="PTHR22807:SF53">
    <property type="entry name" value="RIBOSOMAL RNA SMALL SUBUNIT METHYLTRANSFERASE B-RELATED"/>
    <property type="match status" value="1"/>
</dbReference>
<comment type="similarity">
    <text evidence="5">Belongs to the class I-like SAM-binding methyltransferase superfamily. RsmB/NOP family.</text>
</comment>
<dbReference type="PROSITE" id="PS51686">
    <property type="entry name" value="SAM_MT_RSMB_NOP"/>
    <property type="match status" value="1"/>
</dbReference>
<feature type="binding site" evidence="5">
    <location>
        <position position="254"/>
    </location>
    <ligand>
        <name>S-adenosyl-L-methionine</name>
        <dbReference type="ChEBI" id="CHEBI:59789"/>
    </ligand>
</feature>
<dbReference type="PANTHER" id="PTHR22807">
    <property type="entry name" value="NOP2 YEAST -RELATED NOL1/NOP2/FMU SUN DOMAIN-CONTAINING"/>
    <property type="match status" value="1"/>
</dbReference>
<dbReference type="GO" id="GO:0003723">
    <property type="term" value="F:RNA binding"/>
    <property type="evidence" value="ECO:0007669"/>
    <property type="project" value="UniProtKB-UniRule"/>
</dbReference>
<dbReference type="EMBL" id="QEYD01000002">
    <property type="protein sequence ID" value="PWE30835.1"/>
    <property type="molecule type" value="Genomic_DNA"/>
</dbReference>
<dbReference type="GeneID" id="94363944"/>
<dbReference type="Proteomes" id="UP000244940">
    <property type="component" value="Unassembled WGS sequence"/>
</dbReference>
<name>A0A2U2CG18_9RHOB</name>
<protein>
    <submittedName>
        <fullName evidence="7">SAM-dependent methyltransferase</fullName>
    </submittedName>
</protein>
<keyword evidence="8" id="KW-1185">Reference proteome</keyword>
<dbReference type="InterPro" id="IPR049560">
    <property type="entry name" value="MeTrfase_RsmB-F_NOP2_cat"/>
</dbReference>
<dbReference type="InterPro" id="IPR029063">
    <property type="entry name" value="SAM-dependent_MTases_sf"/>
</dbReference>
<dbReference type="InterPro" id="IPR001678">
    <property type="entry name" value="MeTrfase_RsmB-F_NOP2_dom"/>
</dbReference>
<dbReference type="Gene3D" id="3.40.50.150">
    <property type="entry name" value="Vaccinia Virus protein VP39"/>
    <property type="match status" value="1"/>
</dbReference>
<sequence length="390" mass="41339">MTPAARDAAAITLLDRWLEGQPLEAALTNWARASRFAGSGDREAVRDLVFQAVRRRRSAAALGQGESGRALLLGLAREAGQDLSTWNGEGHAPAPLSEAERALLAAPLPDLPRGVALDCPDWLLPDVDAALGAQAEAVLRRMRDRAPVFLRVNTARTTLEAVAARLAGDGIETRPHPLAETALEVTANPRRLRNSAALAEGEIEMQDAASQAVALAFAAQAKALAASRVLDFCAGGGGKALALAAEGLAVSAHDIDPRRMSDLPARAERAGARIRVLGDVSAGGWEAILADAPCSGSGSWRRAPEAKWRFSAERLAELLRIQDQILDRCAALTAPGGILGYATCSMLRAENEERVAAFLKRHPGWQSLSDLRLSPLDGGDGFFLAVLRKQ</sequence>
<gene>
    <name evidence="7" type="ORF">C4N9_03500</name>
</gene>
<feature type="active site" description="Nucleophile" evidence="5">
    <location>
        <position position="344"/>
    </location>
</feature>
<evidence type="ECO:0000256" key="2">
    <source>
        <dbReference type="ARBA" id="ARBA00022679"/>
    </source>
</evidence>
<dbReference type="OrthoDB" id="9810297at2"/>
<evidence type="ECO:0000259" key="6">
    <source>
        <dbReference type="PROSITE" id="PS51686"/>
    </source>
</evidence>
<evidence type="ECO:0000256" key="3">
    <source>
        <dbReference type="ARBA" id="ARBA00022691"/>
    </source>
</evidence>
<accession>A0A2U2CG18</accession>
<evidence type="ECO:0000256" key="1">
    <source>
        <dbReference type="ARBA" id="ARBA00022603"/>
    </source>
</evidence>
<keyword evidence="2 5" id="KW-0808">Transferase</keyword>
<dbReference type="RefSeq" id="WP_109531913.1">
    <property type="nucleotide sequence ID" value="NZ_QEYD01000002.1"/>
</dbReference>
<dbReference type="InterPro" id="IPR023267">
    <property type="entry name" value="RCMT"/>
</dbReference>
<feature type="binding site" evidence="5">
    <location>
        <position position="291"/>
    </location>
    <ligand>
        <name>S-adenosyl-L-methionine</name>
        <dbReference type="ChEBI" id="CHEBI:59789"/>
    </ligand>
</feature>
<dbReference type="SUPFAM" id="SSF53335">
    <property type="entry name" value="S-adenosyl-L-methionine-dependent methyltransferases"/>
    <property type="match status" value="1"/>
</dbReference>
<dbReference type="GO" id="GO:0008173">
    <property type="term" value="F:RNA methyltransferase activity"/>
    <property type="evidence" value="ECO:0007669"/>
    <property type="project" value="InterPro"/>
</dbReference>
<dbReference type="Pfam" id="PF01189">
    <property type="entry name" value="Methyltr_RsmB-F"/>
    <property type="match status" value="1"/>
</dbReference>
<evidence type="ECO:0000256" key="5">
    <source>
        <dbReference type="PROSITE-ProRule" id="PRU01023"/>
    </source>
</evidence>
<keyword evidence="3 5" id="KW-0949">S-adenosyl-L-methionine</keyword>
<dbReference type="PRINTS" id="PR02008">
    <property type="entry name" value="RCMTFAMILY"/>
</dbReference>
<dbReference type="InterPro" id="IPR054728">
    <property type="entry name" value="RsmB-like_ferredoxin"/>
</dbReference>
<comment type="caution">
    <text evidence="7">The sequence shown here is derived from an EMBL/GenBank/DDBJ whole genome shotgun (WGS) entry which is preliminary data.</text>
</comment>
<evidence type="ECO:0000313" key="8">
    <source>
        <dbReference type="Proteomes" id="UP000244940"/>
    </source>
</evidence>
<comment type="caution">
    <text evidence="5">Lacks conserved residue(s) required for the propagation of feature annotation.</text>
</comment>
<keyword evidence="4 5" id="KW-0694">RNA-binding</keyword>
<dbReference type="AlphaFoldDB" id="A0A2U2CG18"/>